<accession>A0A8K0JZ34</accession>
<dbReference type="GO" id="GO:0043546">
    <property type="term" value="F:molybdopterin cofactor binding"/>
    <property type="evidence" value="ECO:0007669"/>
    <property type="project" value="InterPro"/>
</dbReference>
<dbReference type="InterPro" id="IPR016208">
    <property type="entry name" value="Ald_Oxase/xanthine_DH-like"/>
</dbReference>
<dbReference type="SMART" id="SM01008">
    <property type="entry name" value="Ald_Xan_dh_C"/>
    <property type="match status" value="1"/>
</dbReference>
<dbReference type="GO" id="GO:0016491">
    <property type="term" value="F:oxidoreductase activity"/>
    <property type="evidence" value="ECO:0007669"/>
    <property type="project" value="UniProtKB-KW"/>
</dbReference>
<dbReference type="Pfam" id="PF20256">
    <property type="entry name" value="MoCoBD_2"/>
    <property type="match status" value="1"/>
</dbReference>
<comment type="cofactor">
    <cofactor evidence="2">
        <name>FAD</name>
        <dbReference type="ChEBI" id="CHEBI:57692"/>
    </cofactor>
</comment>
<evidence type="ECO:0000256" key="12">
    <source>
        <dbReference type="ARBA" id="ARBA00023014"/>
    </source>
</evidence>
<keyword evidence="5" id="KW-0500">Molybdenum</keyword>
<evidence type="ECO:0000256" key="1">
    <source>
        <dbReference type="ARBA" id="ARBA00001924"/>
    </source>
</evidence>
<evidence type="ECO:0000259" key="15">
    <source>
        <dbReference type="SMART" id="SM01008"/>
    </source>
</evidence>
<dbReference type="OrthoDB" id="8300278at2759"/>
<dbReference type="GO" id="GO:0005777">
    <property type="term" value="C:peroxisome"/>
    <property type="evidence" value="ECO:0007669"/>
    <property type="project" value="UniProtKB-SubCell"/>
</dbReference>
<feature type="domain" description="Aldehyde oxidase/xanthine dehydrogenase a/b hammerhead" evidence="15">
    <location>
        <begin position="1"/>
        <end position="68"/>
    </location>
</feature>
<dbReference type="Pfam" id="PF01315">
    <property type="entry name" value="Ald_Xan_dh_C"/>
    <property type="match status" value="1"/>
</dbReference>
<dbReference type="FunFam" id="3.30.365.10:FF:000001">
    <property type="entry name" value="Xanthine dehydrogenase oxidase"/>
    <property type="match status" value="1"/>
</dbReference>
<evidence type="ECO:0000256" key="9">
    <source>
        <dbReference type="ARBA" id="ARBA00022827"/>
    </source>
</evidence>
<dbReference type="SUPFAM" id="SSF56003">
    <property type="entry name" value="Molybdenum cofactor-binding domain"/>
    <property type="match status" value="1"/>
</dbReference>
<organism evidence="16 17">
    <name type="scientific">Ladona fulva</name>
    <name type="common">Scarce chaser dragonfly</name>
    <name type="synonym">Libellula fulva</name>
    <dbReference type="NCBI Taxonomy" id="123851"/>
    <lineage>
        <taxon>Eukaryota</taxon>
        <taxon>Metazoa</taxon>
        <taxon>Ecdysozoa</taxon>
        <taxon>Arthropoda</taxon>
        <taxon>Hexapoda</taxon>
        <taxon>Insecta</taxon>
        <taxon>Pterygota</taxon>
        <taxon>Palaeoptera</taxon>
        <taxon>Odonata</taxon>
        <taxon>Epiprocta</taxon>
        <taxon>Anisoptera</taxon>
        <taxon>Libelluloidea</taxon>
        <taxon>Libellulidae</taxon>
        <taxon>Ladona</taxon>
    </lineage>
</organism>
<dbReference type="FunFam" id="3.30.365.10:FF:000002">
    <property type="entry name" value="Xanthine dehydrogenase oxidase"/>
    <property type="match status" value="1"/>
</dbReference>
<dbReference type="InterPro" id="IPR036856">
    <property type="entry name" value="Ald_Oxase/Xan_DH_a/b_sf"/>
</dbReference>
<keyword evidence="7" id="KW-0001">2Fe-2S</keyword>
<keyword evidence="8" id="KW-0479">Metal-binding</keyword>
<evidence type="ECO:0000256" key="14">
    <source>
        <dbReference type="ARBA" id="ARBA00034078"/>
    </source>
</evidence>
<evidence type="ECO:0000313" key="17">
    <source>
        <dbReference type="Proteomes" id="UP000792457"/>
    </source>
</evidence>
<proteinExistence type="inferred from homology"/>
<dbReference type="InterPro" id="IPR000674">
    <property type="entry name" value="Ald_Oxase/Xan_DH_a/b"/>
</dbReference>
<dbReference type="PANTHER" id="PTHR45444">
    <property type="entry name" value="XANTHINE DEHYDROGENASE"/>
    <property type="match status" value="1"/>
</dbReference>
<evidence type="ECO:0000256" key="6">
    <source>
        <dbReference type="ARBA" id="ARBA00022630"/>
    </source>
</evidence>
<evidence type="ECO:0000256" key="7">
    <source>
        <dbReference type="ARBA" id="ARBA00022714"/>
    </source>
</evidence>
<dbReference type="EMBL" id="KZ308233">
    <property type="protein sequence ID" value="KAG8225287.1"/>
    <property type="molecule type" value="Genomic_DNA"/>
</dbReference>
<name>A0A8K0JZ34_LADFU</name>
<evidence type="ECO:0000256" key="10">
    <source>
        <dbReference type="ARBA" id="ARBA00023002"/>
    </source>
</evidence>
<evidence type="ECO:0000256" key="3">
    <source>
        <dbReference type="ARBA" id="ARBA00004275"/>
    </source>
</evidence>
<keyword evidence="11" id="KW-0408">Iron</keyword>
<protein>
    <recommendedName>
        <fullName evidence="15">Aldehyde oxidase/xanthine dehydrogenase a/b hammerhead domain-containing protein</fullName>
    </recommendedName>
</protein>
<keyword evidence="6" id="KW-0285">Flavoprotein</keyword>
<comment type="cofactor">
    <cofactor evidence="1">
        <name>Mo-molybdopterin</name>
        <dbReference type="ChEBI" id="CHEBI:71302"/>
    </cofactor>
</comment>
<dbReference type="Pfam" id="PF02738">
    <property type="entry name" value="MoCoBD_1"/>
    <property type="match status" value="1"/>
</dbReference>
<dbReference type="InterPro" id="IPR008274">
    <property type="entry name" value="AldOxase/xan_DH_MoCoBD1"/>
</dbReference>
<evidence type="ECO:0000256" key="4">
    <source>
        <dbReference type="ARBA" id="ARBA00006849"/>
    </source>
</evidence>
<comment type="caution">
    <text evidence="16">The sequence shown here is derived from an EMBL/GenBank/DDBJ whole genome shotgun (WGS) entry which is preliminary data.</text>
</comment>
<keyword evidence="10" id="KW-0560">Oxidoreductase</keyword>
<dbReference type="AlphaFoldDB" id="A0A8K0JZ34"/>
<keyword evidence="17" id="KW-1185">Reference proteome</keyword>
<dbReference type="SUPFAM" id="SSF54665">
    <property type="entry name" value="CO dehydrogenase molybdoprotein N-domain-like"/>
    <property type="match status" value="1"/>
</dbReference>
<dbReference type="GO" id="GO:0005506">
    <property type="term" value="F:iron ion binding"/>
    <property type="evidence" value="ECO:0007669"/>
    <property type="project" value="InterPro"/>
</dbReference>
<keyword evidence="12" id="KW-0411">Iron-sulfur</keyword>
<dbReference type="PANTHER" id="PTHR45444:SF3">
    <property type="entry name" value="XANTHINE DEHYDROGENASE"/>
    <property type="match status" value="1"/>
</dbReference>
<sequence length="654" mass="72776">MEGVIRIFTAKDVDPARNHFGTITKDEEVFASTKVVCNGQIIAVVIAENQFFAQEAARSVKIEYEDLEPKIITIEDAIKEKSLFHDFTYILNKGDIDQGFQMSEHVISGEVRTGGQEHFYLETMTVIVVPTGEDSEMIIHSTTQNLSEIQATVAHFLGIPQNRIVCKVKRMGGAFGGKESRSCLLVLPAALAANRLKRPIRCMLDRDEDMIMTGTRHPYLGRYKVGFNKEGKIIALEVEMYINGGNSLELSSAVLMKSLFHLDNAYYIPNLKCSANICKTNLPSNTGFRGFGAPQSMFLAENVIRHIASYLKKDVMEVALTNFYKTGDKTHYNQTLNHCTIEKCWNKCLEESNYLQRKREVEEYNRQVKETVASKALGIPDSLIHINETSTDKVPNTSATAASSSSDLNGMAVLDACQKISDKIAPYKKLYPNSSWKQWIHAAYMDRVSLSATGYYRTPDINHDFKTNTGMLYNYYTFGASCSEVEIDCLTGDHQVIQTDIVMDIGESINPAIDVGQIEGGFLQGLGLFTLEELQYSTDGTLLTKGPGTYKIPANTNAPRKFNVYILEGVTNPRAVYSSKAVGEPPLFLSASVFFALKEAIISARSDANINKFQHFRMDSPATAAVIRMLCCDSITAKFPVPKPGSFKPWNIKP</sequence>
<dbReference type="Gene3D" id="3.30.365.10">
    <property type="entry name" value="Aldehyde oxidase/xanthine dehydrogenase, molybdopterin binding domain"/>
    <property type="match status" value="4"/>
</dbReference>
<dbReference type="Proteomes" id="UP000792457">
    <property type="component" value="Unassembled WGS sequence"/>
</dbReference>
<keyword evidence="13" id="KW-0576">Peroxisome</keyword>
<evidence type="ECO:0000256" key="5">
    <source>
        <dbReference type="ARBA" id="ARBA00022505"/>
    </source>
</evidence>
<dbReference type="InterPro" id="IPR037165">
    <property type="entry name" value="AldOxase/xan_DH_Mopterin-bd_sf"/>
</dbReference>
<comment type="cofactor">
    <cofactor evidence="14">
        <name>[2Fe-2S] cluster</name>
        <dbReference type="ChEBI" id="CHEBI:190135"/>
    </cofactor>
</comment>
<comment type="subcellular location">
    <subcellularLocation>
        <location evidence="3">Peroxisome</location>
    </subcellularLocation>
</comment>
<gene>
    <name evidence="16" type="ORF">J437_LFUL001901</name>
</gene>
<evidence type="ECO:0000313" key="16">
    <source>
        <dbReference type="EMBL" id="KAG8225287.1"/>
    </source>
</evidence>
<evidence type="ECO:0000256" key="13">
    <source>
        <dbReference type="ARBA" id="ARBA00023140"/>
    </source>
</evidence>
<keyword evidence="9" id="KW-0274">FAD</keyword>
<dbReference type="Gene3D" id="3.90.1170.50">
    <property type="entry name" value="Aldehyde oxidase/xanthine dehydrogenase, a/b hammerhead"/>
    <property type="match status" value="1"/>
</dbReference>
<evidence type="ECO:0000256" key="11">
    <source>
        <dbReference type="ARBA" id="ARBA00023004"/>
    </source>
</evidence>
<dbReference type="PROSITE" id="PS00559">
    <property type="entry name" value="MOLYBDOPTERIN_EUK"/>
    <property type="match status" value="1"/>
</dbReference>
<dbReference type="FunFam" id="3.30.365.10:FF:000003">
    <property type="entry name" value="Aldehyde oxidase 1"/>
    <property type="match status" value="1"/>
</dbReference>
<comment type="similarity">
    <text evidence="4">Belongs to the xanthine dehydrogenase family.</text>
</comment>
<dbReference type="FunFam" id="3.30.365.10:FF:000004">
    <property type="entry name" value="Xanthine dehydrogenase oxidase"/>
    <property type="match status" value="1"/>
</dbReference>
<dbReference type="InterPro" id="IPR022407">
    <property type="entry name" value="OxRdtase_Mopterin_BS"/>
</dbReference>
<dbReference type="InterPro" id="IPR046867">
    <property type="entry name" value="AldOxase/xan_DH_MoCoBD2"/>
</dbReference>
<evidence type="ECO:0000256" key="8">
    <source>
        <dbReference type="ARBA" id="ARBA00022723"/>
    </source>
</evidence>
<reference evidence="16" key="1">
    <citation type="submission" date="2013-04" db="EMBL/GenBank/DDBJ databases">
        <authorList>
            <person name="Qu J."/>
            <person name="Murali S.C."/>
            <person name="Bandaranaike D."/>
            <person name="Bellair M."/>
            <person name="Blankenburg K."/>
            <person name="Chao H."/>
            <person name="Dinh H."/>
            <person name="Doddapaneni H."/>
            <person name="Downs B."/>
            <person name="Dugan-Rocha S."/>
            <person name="Elkadiri S."/>
            <person name="Gnanaolivu R.D."/>
            <person name="Hernandez B."/>
            <person name="Javaid M."/>
            <person name="Jayaseelan J.C."/>
            <person name="Lee S."/>
            <person name="Li M."/>
            <person name="Ming W."/>
            <person name="Munidasa M."/>
            <person name="Muniz J."/>
            <person name="Nguyen L."/>
            <person name="Ongeri F."/>
            <person name="Osuji N."/>
            <person name="Pu L.-L."/>
            <person name="Puazo M."/>
            <person name="Qu C."/>
            <person name="Quiroz J."/>
            <person name="Raj R."/>
            <person name="Weissenberger G."/>
            <person name="Xin Y."/>
            <person name="Zou X."/>
            <person name="Han Y."/>
            <person name="Richards S."/>
            <person name="Worley K."/>
            <person name="Muzny D."/>
            <person name="Gibbs R."/>
        </authorList>
    </citation>
    <scope>NUCLEOTIDE SEQUENCE</scope>
    <source>
        <strain evidence="16">Sampled in the wild</strain>
    </source>
</reference>
<dbReference type="GO" id="GO:0051537">
    <property type="term" value="F:2 iron, 2 sulfur cluster binding"/>
    <property type="evidence" value="ECO:0007669"/>
    <property type="project" value="UniProtKB-KW"/>
</dbReference>
<evidence type="ECO:0000256" key="2">
    <source>
        <dbReference type="ARBA" id="ARBA00001974"/>
    </source>
</evidence>
<reference evidence="16" key="2">
    <citation type="submission" date="2017-10" db="EMBL/GenBank/DDBJ databases">
        <title>Ladona fulva Genome sequencing and assembly.</title>
        <authorList>
            <person name="Murali S."/>
            <person name="Richards S."/>
            <person name="Bandaranaike D."/>
            <person name="Bellair M."/>
            <person name="Blankenburg K."/>
            <person name="Chao H."/>
            <person name="Dinh H."/>
            <person name="Doddapaneni H."/>
            <person name="Dugan-Rocha S."/>
            <person name="Elkadiri S."/>
            <person name="Gnanaolivu R."/>
            <person name="Hernandez B."/>
            <person name="Skinner E."/>
            <person name="Javaid M."/>
            <person name="Lee S."/>
            <person name="Li M."/>
            <person name="Ming W."/>
            <person name="Munidasa M."/>
            <person name="Muniz J."/>
            <person name="Nguyen L."/>
            <person name="Hughes D."/>
            <person name="Osuji N."/>
            <person name="Pu L.-L."/>
            <person name="Puazo M."/>
            <person name="Qu C."/>
            <person name="Quiroz J."/>
            <person name="Raj R."/>
            <person name="Weissenberger G."/>
            <person name="Xin Y."/>
            <person name="Zou X."/>
            <person name="Han Y."/>
            <person name="Worley K."/>
            <person name="Muzny D."/>
            <person name="Gibbs R."/>
        </authorList>
    </citation>
    <scope>NUCLEOTIDE SEQUENCE</scope>
    <source>
        <strain evidence="16">Sampled in the wild</strain>
    </source>
</reference>